<dbReference type="STRING" id="147828.A0A4S2KQT9"/>
<keyword evidence="1 3" id="KW-0863">Zinc-finger</keyword>
<dbReference type="Proteomes" id="UP000308267">
    <property type="component" value="Unassembled WGS sequence"/>
</dbReference>
<dbReference type="AlphaFoldDB" id="A0A4S2KQT9"/>
<keyword evidence="4" id="KW-0812">Transmembrane</keyword>
<dbReference type="PROSITE" id="PS50089">
    <property type="entry name" value="ZF_RING_2"/>
    <property type="match status" value="1"/>
</dbReference>
<comment type="caution">
    <text evidence="6">The sequence shown here is derived from an EMBL/GenBank/DDBJ whole genome shotgun (WGS) entry which is preliminary data.</text>
</comment>
<gene>
    <name evidence="6" type="ORF">CRM22_010669</name>
</gene>
<keyword evidence="7" id="KW-1185">Reference proteome</keyword>
<dbReference type="Gene3D" id="3.30.40.10">
    <property type="entry name" value="Zinc/RING finger domain, C3HC4 (zinc finger)"/>
    <property type="match status" value="1"/>
</dbReference>
<evidence type="ECO:0000313" key="7">
    <source>
        <dbReference type="Proteomes" id="UP000308267"/>
    </source>
</evidence>
<protein>
    <recommendedName>
        <fullName evidence="5">RING-type domain-containing protein</fullName>
    </recommendedName>
</protein>
<evidence type="ECO:0000256" key="1">
    <source>
        <dbReference type="ARBA" id="ARBA00022771"/>
    </source>
</evidence>
<feature type="transmembrane region" description="Helical" evidence="4">
    <location>
        <begin position="37"/>
        <end position="56"/>
    </location>
</feature>
<dbReference type="SUPFAM" id="SSF57850">
    <property type="entry name" value="RING/U-box"/>
    <property type="match status" value="1"/>
</dbReference>
<dbReference type="GO" id="GO:0008270">
    <property type="term" value="F:zinc ion binding"/>
    <property type="evidence" value="ECO:0007669"/>
    <property type="project" value="UniProtKB-KW"/>
</dbReference>
<sequence length="338" mass="38203">MNHCVTILPILCFLTLSPFSARVKFCRMTGGSFFQRVAARLIFSLLLLSLLFYLFFRRVRLWLNGIQNGQNAYFNRIFSLSERPLQRISNNCLITNFVPSKGTISGCPFTVETSCLSEGTCYVLTDVPTRSLHQALIGDQKKLQEFLSIGAIRCFRFQCGTGSFTIDLTDNFQQTQGKCSQRGRYSSVIALVSDTKPEDEQVVISCYVIHIRLSEEERFDTSILYTFWKTNWDRLLTPQLLYAARNDSANQSSTHLAAPTIPSENHEPHCFICLSSSISEGLRVLLPCRHAGLCNECFQAYCQKTAWSRDAILHGILCCPLCRSPVYSVLRLPPVSSE</sequence>
<dbReference type="InterPro" id="IPR013083">
    <property type="entry name" value="Znf_RING/FYVE/PHD"/>
</dbReference>
<keyword evidence="1 3" id="KW-0479">Metal-binding</keyword>
<evidence type="ECO:0000256" key="3">
    <source>
        <dbReference type="PROSITE-ProRule" id="PRU00175"/>
    </source>
</evidence>
<evidence type="ECO:0000313" key="6">
    <source>
        <dbReference type="EMBL" id="TGZ52253.1"/>
    </source>
</evidence>
<dbReference type="EMBL" id="SJOL01010092">
    <property type="protein sequence ID" value="TGZ52253.1"/>
    <property type="molecule type" value="Genomic_DNA"/>
</dbReference>
<name>A0A4S2KQT9_OPIFE</name>
<keyword evidence="4" id="KW-0472">Membrane</keyword>
<evidence type="ECO:0000259" key="5">
    <source>
        <dbReference type="PROSITE" id="PS50089"/>
    </source>
</evidence>
<organism evidence="6 7">
    <name type="scientific">Opisthorchis felineus</name>
    <dbReference type="NCBI Taxonomy" id="147828"/>
    <lineage>
        <taxon>Eukaryota</taxon>
        <taxon>Metazoa</taxon>
        <taxon>Spiralia</taxon>
        <taxon>Lophotrochozoa</taxon>
        <taxon>Platyhelminthes</taxon>
        <taxon>Trematoda</taxon>
        <taxon>Digenea</taxon>
        <taxon>Opisthorchiida</taxon>
        <taxon>Opisthorchiata</taxon>
        <taxon>Opisthorchiidae</taxon>
        <taxon>Opisthorchis</taxon>
    </lineage>
</organism>
<keyword evidence="4" id="KW-1133">Transmembrane helix</keyword>
<proteinExistence type="predicted"/>
<accession>A0A4S2KQT9</accession>
<dbReference type="OrthoDB" id="10251219at2759"/>
<evidence type="ECO:0000256" key="2">
    <source>
        <dbReference type="ARBA" id="ARBA00022833"/>
    </source>
</evidence>
<evidence type="ECO:0000256" key="4">
    <source>
        <dbReference type="SAM" id="Phobius"/>
    </source>
</evidence>
<keyword evidence="2" id="KW-0862">Zinc</keyword>
<reference evidence="6 7" key="1">
    <citation type="journal article" date="2019" name="BMC Genomics">
        <title>New insights from Opisthorchis felineus genome: update on genomics of the epidemiologically important liver flukes.</title>
        <authorList>
            <person name="Ershov N.I."/>
            <person name="Mordvinov V.A."/>
            <person name="Prokhortchouk E.B."/>
            <person name="Pakharukova M.Y."/>
            <person name="Gunbin K.V."/>
            <person name="Ustyantsev K."/>
            <person name="Genaev M.A."/>
            <person name="Blinov A.G."/>
            <person name="Mazur A."/>
            <person name="Boulygina E."/>
            <person name="Tsygankova S."/>
            <person name="Khrameeva E."/>
            <person name="Chekanov N."/>
            <person name="Fan G."/>
            <person name="Xiao A."/>
            <person name="Zhang H."/>
            <person name="Xu X."/>
            <person name="Yang H."/>
            <person name="Solovyev V."/>
            <person name="Lee S.M."/>
            <person name="Liu X."/>
            <person name="Afonnikov D.A."/>
            <person name="Skryabin K.G."/>
        </authorList>
    </citation>
    <scope>NUCLEOTIDE SEQUENCE [LARGE SCALE GENOMIC DNA]</scope>
    <source>
        <strain evidence="6">AK-0245</strain>
        <tissue evidence="6">Whole organism</tissue>
    </source>
</reference>
<dbReference type="InterPro" id="IPR001841">
    <property type="entry name" value="Znf_RING"/>
</dbReference>
<feature type="domain" description="RING-type" evidence="5">
    <location>
        <begin position="270"/>
        <end position="323"/>
    </location>
</feature>